<dbReference type="Pfam" id="PF01476">
    <property type="entry name" value="LysM"/>
    <property type="match status" value="1"/>
</dbReference>
<keyword evidence="4" id="KW-0131">Cell cycle</keyword>
<evidence type="ECO:0000256" key="1">
    <source>
        <dbReference type="SAM" id="MobiDB-lite"/>
    </source>
</evidence>
<evidence type="ECO:0000313" key="5">
    <source>
        <dbReference type="Proteomes" id="UP000324288"/>
    </source>
</evidence>
<proteinExistence type="predicted"/>
<keyword evidence="4" id="KW-0132">Cell division</keyword>
<evidence type="ECO:0000256" key="2">
    <source>
        <dbReference type="SAM" id="Phobius"/>
    </source>
</evidence>
<keyword evidence="2" id="KW-0812">Transmembrane</keyword>
<feature type="transmembrane region" description="Helical" evidence="2">
    <location>
        <begin position="125"/>
        <end position="150"/>
    </location>
</feature>
<keyword evidence="2" id="KW-1133">Transmembrane helix</keyword>
<evidence type="ECO:0000313" key="4">
    <source>
        <dbReference type="EMBL" id="VHN99722.1"/>
    </source>
</evidence>
<evidence type="ECO:0000259" key="3">
    <source>
        <dbReference type="PROSITE" id="PS51782"/>
    </source>
</evidence>
<dbReference type="InterPro" id="IPR036779">
    <property type="entry name" value="LysM_dom_sf"/>
</dbReference>
<dbReference type="GO" id="GO:0051301">
    <property type="term" value="P:cell division"/>
    <property type="evidence" value="ECO:0007669"/>
    <property type="project" value="UniProtKB-KW"/>
</dbReference>
<dbReference type="CDD" id="cd00118">
    <property type="entry name" value="LysM"/>
    <property type="match status" value="1"/>
</dbReference>
<dbReference type="SUPFAM" id="SSF54106">
    <property type="entry name" value="LysM domain"/>
    <property type="match status" value="1"/>
</dbReference>
<dbReference type="Proteomes" id="UP000324288">
    <property type="component" value="Chromosome"/>
</dbReference>
<sequence length="215" mass="22670">MVTISSLHGTSALRSTESDSVPHSLTLDNAFDRGRGYVTFSRSGRSIPLRVTVPADSSAVVAAQSRVQSPSLRQRARRGSFVYERPRRVRTARSQVGVVSPCDDSALSSSAVVQRSSLGALRNPVWGQLAIIVVLMVTLGVLAFTIAQLVGDPAASIPTSLTTISVRTGDTLGSIASHYAPRADTAAVIDRIRDLNELQSAALLPGQVLVVPVGL</sequence>
<reference evidence="4 5" key="1">
    <citation type="submission" date="2019-04" db="EMBL/GenBank/DDBJ databases">
        <authorList>
            <person name="Seth-Smith MB H."/>
            <person name="Seth-Smith H."/>
        </authorList>
    </citation>
    <scope>NUCLEOTIDE SEQUENCE [LARGE SCALE GENOMIC DNA]</scope>
    <source>
        <strain evidence="4">USB-603019</strain>
    </source>
</reference>
<dbReference type="SMART" id="SM00257">
    <property type="entry name" value="LysM"/>
    <property type="match status" value="1"/>
</dbReference>
<feature type="domain" description="LysM" evidence="3">
    <location>
        <begin position="162"/>
        <end position="211"/>
    </location>
</feature>
<organism evidence="4 5">
    <name type="scientific">Lawsonella clevelandensis</name>
    <dbReference type="NCBI Taxonomy" id="1528099"/>
    <lineage>
        <taxon>Bacteria</taxon>
        <taxon>Bacillati</taxon>
        <taxon>Actinomycetota</taxon>
        <taxon>Actinomycetes</taxon>
        <taxon>Mycobacteriales</taxon>
        <taxon>Lawsonellaceae</taxon>
        <taxon>Lawsonella</taxon>
    </lineage>
</organism>
<gene>
    <name evidence="4" type="primary">yneA</name>
    <name evidence="4" type="ORF">LC603019_00170</name>
</gene>
<keyword evidence="5" id="KW-1185">Reference proteome</keyword>
<dbReference type="Gene3D" id="3.10.350.10">
    <property type="entry name" value="LysM domain"/>
    <property type="match status" value="1"/>
</dbReference>
<dbReference type="AlphaFoldDB" id="A0A5E3ZW52"/>
<dbReference type="PROSITE" id="PS51782">
    <property type="entry name" value="LYSM"/>
    <property type="match status" value="1"/>
</dbReference>
<name>A0A5E3ZW52_9ACTN</name>
<dbReference type="InterPro" id="IPR018392">
    <property type="entry name" value="LysM"/>
</dbReference>
<feature type="region of interest" description="Disordered" evidence="1">
    <location>
        <begin position="1"/>
        <end position="26"/>
    </location>
</feature>
<protein>
    <submittedName>
        <fullName evidence="4">Cell division suppressor protein YneA</fullName>
    </submittedName>
</protein>
<accession>A0A5E3ZW52</accession>
<dbReference type="EMBL" id="LR584267">
    <property type="protein sequence ID" value="VHN99722.1"/>
    <property type="molecule type" value="Genomic_DNA"/>
</dbReference>
<keyword evidence="2" id="KW-0472">Membrane</keyword>